<proteinExistence type="predicted"/>
<name>A0A1M6ST13_9BACT</name>
<dbReference type="EMBL" id="FRAU01000003">
    <property type="protein sequence ID" value="SHK47874.1"/>
    <property type="molecule type" value="Genomic_DNA"/>
</dbReference>
<keyword evidence="2" id="KW-1185">Reference proteome</keyword>
<evidence type="ECO:0000313" key="2">
    <source>
        <dbReference type="Proteomes" id="UP000185812"/>
    </source>
</evidence>
<reference evidence="2" key="1">
    <citation type="submission" date="2016-11" db="EMBL/GenBank/DDBJ databases">
        <authorList>
            <person name="Varghese N."/>
            <person name="Submissions S."/>
        </authorList>
    </citation>
    <scope>NUCLEOTIDE SEQUENCE [LARGE SCALE GENOMIC DNA]</scope>
    <source>
        <strain evidence="2">DSM 22212</strain>
    </source>
</reference>
<gene>
    <name evidence="1" type="ORF">SAMN04488087_1216</name>
</gene>
<evidence type="ECO:0000313" key="1">
    <source>
        <dbReference type="EMBL" id="SHK47874.1"/>
    </source>
</evidence>
<dbReference type="Proteomes" id="UP000185812">
    <property type="component" value="Unassembled WGS sequence"/>
</dbReference>
<dbReference type="AlphaFoldDB" id="A0A1M6ST13"/>
<organism evidence="1 2">
    <name type="scientific">Rhodothermus profundi</name>
    <dbReference type="NCBI Taxonomy" id="633813"/>
    <lineage>
        <taxon>Bacteria</taxon>
        <taxon>Pseudomonadati</taxon>
        <taxon>Rhodothermota</taxon>
        <taxon>Rhodothermia</taxon>
        <taxon>Rhodothermales</taxon>
        <taxon>Rhodothermaceae</taxon>
        <taxon>Rhodothermus</taxon>
    </lineage>
</organism>
<dbReference type="STRING" id="633813.SAMN04488087_1216"/>
<sequence>MLVDPHTMRQMGHLQWEGAFVHQHKLLRLAGRASATATCYFYGQRETESIHQITPVRFYLEPAAR</sequence>
<protein>
    <submittedName>
        <fullName evidence="1">Uncharacterized protein</fullName>
    </submittedName>
</protein>
<accession>A0A1M6ST13</accession>